<reference evidence="4 5" key="1">
    <citation type="submission" date="2016-03" db="EMBL/GenBank/DDBJ databases">
        <authorList>
            <person name="Devillers H."/>
        </authorList>
    </citation>
    <scope>NUCLEOTIDE SEQUENCE [LARGE SCALE GENOMIC DNA]</scope>
    <source>
        <strain evidence="4">CBS 6772</strain>
    </source>
</reference>
<feature type="domain" description="C3HC-type" evidence="3">
    <location>
        <begin position="96"/>
        <end position="216"/>
    </location>
</feature>
<evidence type="ECO:0000313" key="4">
    <source>
        <dbReference type="EMBL" id="SCW03308.1"/>
    </source>
</evidence>
<evidence type="ECO:0000259" key="3">
    <source>
        <dbReference type="Pfam" id="PF07967"/>
    </source>
</evidence>
<protein>
    <submittedName>
        <fullName evidence="4">LAFE_0G07558g1_1</fullName>
    </submittedName>
</protein>
<dbReference type="InterPro" id="IPR012935">
    <property type="entry name" value="NuBaID_N"/>
</dbReference>
<organism evidence="4 5">
    <name type="scientific">Lachancea fermentati</name>
    <name type="common">Zygosaccharomyces fermentati</name>
    <dbReference type="NCBI Taxonomy" id="4955"/>
    <lineage>
        <taxon>Eukaryota</taxon>
        <taxon>Fungi</taxon>
        <taxon>Dikarya</taxon>
        <taxon>Ascomycota</taxon>
        <taxon>Saccharomycotina</taxon>
        <taxon>Saccharomycetes</taxon>
        <taxon>Saccharomycetales</taxon>
        <taxon>Saccharomycetaceae</taxon>
        <taxon>Lachancea</taxon>
    </lineage>
</organism>
<dbReference type="Proteomes" id="UP000190831">
    <property type="component" value="Chromosome G"/>
</dbReference>
<keyword evidence="5" id="KW-1185">Reference proteome</keyword>
<dbReference type="Pfam" id="PF07967">
    <property type="entry name" value="zf-C3HC"/>
    <property type="match status" value="1"/>
</dbReference>
<dbReference type="GO" id="GO:0005634">
    <property type="term" value="C:nucleus"/>
    <property type="evidence" value="ECO:0007669"/>
    <property type="project" value="UniProtKB-SubCell"/>
</dbReference>
<keyword evidence="2" id="KW-0539">Nucleus</keyword>
<dbReference type="EMBL" id="LT598486">
    <property type="protein sequence ID" value="SCW03308.1"/>
    <property type="molecule type" value="Genomic_DNA"/>
</dbReference>
<proteinExistence type="predicted"/>
<evidence type="ECO:0000256" key="1">
    <source>
        <dbReference type="ARBA" id="ARBA00004123"/>
    </source>
</evidence>
<dbReference type="OrthoDB" id="4068218at2759"/>
<evidence type="ECO:0000256" key="2">
    <source>
        <dbReference type="ARBA" id="ARBA00023242"/>
    </source>
</evidence>
<comment type="subcellular location">
    <subcellularLocation>
        <location evidence="1">Nucleus</location>
    </subcellularLocation>
</comment>
<dbReference type="AlphaFoldDB" id="A0A1G4MHD0"/>
<dbReference type="GO" id="GO:0008270">
    <property type="term" value="F:zinc ion binding"/>
    <property type="evidence" value="ECO:0007669"/>
    <property type="project" value="InterPro"/>
</dbReference>
<name>A0A1G4MHD0_LACFM</name>
<evidence type="ECO:0000313" key="5">
    <source>
        <dbReference type="Proteomes" id="UP000190831"/>
    </source>
</evidence>
<dbReference type="OMA" id="CHAIMTI"/>
<sequence>MDEDLKTRLGNLKEKLNCGNETKVVTVPKSEAARLVNKYKFKPKERSRKNRFLPEKLQKFQKLYSNSVEEAENKFPDFKLYSRADFEAKVRQLADVTAHRSLGWDRKWLNPIQIVSRGWHLYTETKTEGSILALRCKCCHSLLYLDLEESSRSSSANESYHNMLKSQHTIDCPWSNHKYDLEQNYNLSRASLFLEVQRIIDKLEEVKHFEFALPIEVQEERKVSSLFDVEDQQLSILAVFLRGYSFITKDVVECNACGMKCFVTTLRDKEYNGHAIWCKYEDESKLKKLLVSLQDESLQREVKEVHESRKDGDQSNDLQDRLKWLERYFKTI</sequence>
<gene>
    <name evidence="4" type="ORF">LAFE_0G07558G</name>
</gene>
<accession>A0A1G4MHD0</accession>